<accession>A0A3E2H5W5</accession>
<organism evidence="2 3">
    <name type="scientific">Scytalidium lignicola</name>
    <name type="common">Hyphomycete</name>
    <dbReference type="NCBI Taxonomy" id="5539"/>
    <lineage>
        <taxon>Eukaryota</taxon>
        <taxon>Fungi</taxon>
        <taxon>Dikarya</taxon>
        <taxon>Ascomycota</taxon>
        <taxon>Pezizomycotina</taxon>
        <taxon>Leotiomycetes</taxon>
        <taxon>Leotiomycetes incertae sedis</taxon>
        <taxon>Scytalidium</taxon>
    </lineage>
</organism>
<feature type="region of interest" description="Disordered" evidence="1">
    <location>
        <begin position="397"/>
        <end position="418"/>
    </location>
</feature>
<feature type="non-terminal residue" evidence="2">
    <location>
        <position position="766"/>
    </location>
</feature>
<dbReference type="EMBL" id="NCSJ02000150">
    <property type="protein sequence ID" value="RFU28805.1"/>
    <property type="molecule type" value="Genomic_DNA"/>
</dbReference>
<sequence length="766" mass="77600">MFNADAIGSSASWGTNLTSSSTSISSSSTIVTPTATLASSSSTTNFFSTITSAPLWGDQVIPINTCSVTATNGEIQWTPCALFAGTIQMSFFPENSGNITYPSTLWNSDWGVTMTSPSIYMRVNTITGQNDCGQLGPTFKNAVVSMDLTEVSTLQPYADHTVTTRMGPPQPLLLRDLTSNCLSTYGSFSTDGAFLNTHPVFGNYNRCNPRFVFPIQFKRIGYPYWMHCGPLDYVYGIFDPPGAVPPVSNLLPTTIATPVVSTTIPPTTLPTATADQAPSMLTQTTSPPGLMVSLADTLVLGTSASSLIFTTSAQNLPPPAALSTISTSQETTIVDSSPPTIVPPLTNTSPTDSTPASSTALAESTTAPSAVSPGDNSQLPIQLDKAIVKAFVKSAANCRSTDPPTSQNQPNPSVTMPSEAVPTISTAIRVVGSHIISAIPHSSGVVLSNDPKIKPGSIATSPDSNNQPTTISVGSSGILIGETDKGDYTTCSSPTVTPVPVATVASHVISAAAGASSIVVGSQSQTAVLGGDPITVASSVIKLTPSGIVVNDGSASGKENTFTIPTLASTHNAVPPTAIATIGEDVVSAAPGDTQVSINGQVIAAGGAPVTLAGSNNVATLGTSGLIVQFPGGSVSTFAIHTASSTESPIISTVAGIPISASAGASVISIGSQAITLGGAPVTVSGSNVLSLGSGGLEIQMPGGAVSTISAQPSNVVNAATSMTTIGTSSSRGIAFVIASSMSEASPHGVSCNDRIYFCVKLKTTI</sequence>
<evidence type="ECO:0000256" key="1">
    <source>
        <dbReference type="SAM" id="MobiDB-lite"/>
    </source>
</evidence>
<gene>
    <name evidence="2" type="ORF">B7463_g7552</name>
</gene>
<comment type="caution">
    <text evidence="2">The sequence shown here is derived from an EMBL/GenBank/DDBJ whole genome shotgun (WGS) entry which is preliminary data.</text>
</comment>
<dbReference type="STRING" id="5539.A0A3E2H5W5"/>
<name>A0A3E2H5W5_SCYLI</name>
<dbReference type="OrthoDB" id="3944128at2759"/>
<evidence type="ECO:0000313" key="2">
    <source>
        <dbReference type="EMBL" id="RFU28805.1"/>
    </source>
</evidence>
<reference evidence="2 3" key="1">
    <citation type="submission" date="2018-05" db="EMBL/GenBank/DDBJ databases">
        <title>Draft genome sequence of Scytalidium lignicola DSM 105466, a ubiquitous saprotrophic fungus.</title>
        <authorList>
            <person name="Buettner E."/>
            <person name="Gebauer A.M."/>
            <person name="Hofrichter M."/>
            <person name="Liers C."/>
            <person name="Kellner H."/>
        </authorList>
    </citation>
    <scope>NUCLEOTIDE SEQUENCE [LARGE SCALE GENOMIC DNA]</scope>
    <source>
        <strain evidence="2 3">DSM 105466</strain>
    </source>
</reference>
<feature type="compositionally biased region" description="Low complexity" evidence="1">
    <location>
        <begin position="348"/>
        <end position="370"/>
    </location>
</feature>
<feature type="non-terminal residue" evidence="2">
    <location>
        <position position="1"/>
    </location>
</feature>
<keyword evidence="3" id="KW-1185">Reference proteome</keyword>
<dbReference type="OMA" id="HAMANDY"/>
<feature type="compositionally biased region" description="Polar residues" evidence="1">
    <location>
        <begin position="327"/>
        <end position="339"/>
    </location>
</feature>
<evidence type="ECO:0000313" key="3">
    <source>
        <dbReference type="Proteomes" id="UP000258309"/>
    </source>
</evidence>
<proteinExistence type="predicted"/>
<feature type="region of interest" description="Disordered" evidence="1">
    <location>
        <begin position="327"/>
        <end position="378"/>
    </location>
</feature>
<dbReference type="AlphaFoldDB" id="A0A3E2H5W5"/>
<feature type="compositionally biased region" description="Polar residues" evidence="1">
    <location>
        <begin position="397"/>
        <end position="416"/>
    </location>
</feature>
<dbReference type="Proteomes" id="UP000258309">
    <property type="component" value="Unassembled WGS sequence"/>
</dbReference>
<protein>
    <submittedName>
        <fullName evidence="2">Uncharacterized protein</fullName>
    </submittedName>
</protein>